<evidence type="ECO:0000256" key="8">
    <source>
        <dbReference type="ARBA" id="ARBA00041343"/>
    </source>
</evidence>
<dbReference type="InterPro" id="IPR044913">
    <property type="entry name" value="P_trefoil_dom_sf"/>
</dbReference>
<dbReference type="CDD" id="cd06602">
    <property type="entry name" value="GH31_MGAM_SI_GAA"/>
    <property type="match status" value="1"/>
</dbReference>
<dbReference type="Pfam" id="PF01055">
    <property type="entry name" value="Glyco_hydro_31_2nd"/>
    <property type="match status" value="1"/>
</dbReference>
<comment type="similarity">
    <text evidence="2 10">Belongs to the glycosyl hydrolase 31 family.</text>
</comment>
<feature type="domain" description="P-type" evidence="11">
    <location>
        <begin position="20"/>
        <end position="66"/>
    </location>
</feature>
<evidence type="ECO:0000256" key="9">
    <source>
        <dbReference type="PROSITE-ProRule" id="PRU00779"/>
    </source>
</evidence>
<keyword evidence="5" id="KW-1015">Disulfide bond</keyword>
<evidence type="ECO:0000256" key="3">
    <source>
        <dbReference type="ARBA" id="ARBA00022801"/>
    </source>
</evidence>
<evidence type="ECO:0000256" key="4">
    <source>
        <dbReference type="ARBA" id="ARBA00023136"/>
    </source>
</evidence>
<dbReference type="InterPro" id="IPR000519">
    <property type="entry name" value="P_trefoil_dom"/>
</dbReference>
<comment type="caution">
    <text evidence="9">Lacks conserved residue(s) required for the propagation of feature annotation.</text>
</comment>
<evidence type="ECO:0000259" key="11">
    <source>
        <dbReference type="PROSITE" id="PS51448"/>
    </source>
</evidence>
<dbReference type="CDD" id="cd00111">
    <property type="entry name" value="Trefoil"/>
    <property type="match status" value="1"/>
</dbReference>
<dbReference type="SUPFAM" id="SSF51011">
    <property type="entry name" value="Glycosyl hydrolase domain"/>
    <property type="match status" value="1"/>
</dbReference>
<evidence type="ECO:0000256" key="2">
    <source>
        <dbReference type="ARBA" id="ARBA00007806"/>
    </source>
</evidence>
<evidence type="ECO:0000256" key="6">
    <source>
        <dbReference type="ARBA" id="ARBA00023180"/>
    </source>
</evidence>
<dbReference type="SUPFAM" id="SSF74650">
    <property type="entry name" value="Galactose mutarotase-like"/>
    <property type="match status" value="1"/>
</dbReference>
<dbReference type="InterPro" id="IPR025887">
    <property type="entry name" value="Glyco_hydro_31_N_dom"/>
</dbReference>
<dbReference type="SUPFAM" id="SSF51445">
    <property type="entry name" value="(Trans)glycosidases"/>
    <property type="match status" value="1"/>
</dbReference>
<dbReference type="PROSITE" id="PS51448">
    <property type="entry name" value="P_TREFOIL_2"/>
    <property type="match status" value="1"/>
</dbReference>
<dbReference type="PANTHER" id="PTHR22762:SF133">
    <property type="entry name" value="P-TYPE DOMAIN-CONTAINING PROTEIN"/>
    <property type="match status" value="1"/>
</dbReference>
<dbReference type="InterPro" id="IPR048395">
    <property type="entry name" value="Glyco_hydro_31_C"/>
</dbReference>
<accession>A0ABR1C9H9</accession>
<dbReference type="Pfam" id="PF00088">
    <property type="entry name" value="Trefoil"/>
    <property type="match status" value="1"/>
</dbReference>
<dbReference type="Pfam" id="PF13802">
    <property type="entry name" value="Gal_mutarotas_2"/>
    <property type="match status" value="1"/>
</dbReference>
<keyword evidence="4" id="KW-0472">Membrane</keyword>
<dbReference type="InterPro" id="IPR030458">
    <property type="entry name" value="Glyco_hydro_31_AS"/>
</dbReference>
<evidence type="ECO:0000256" key="7">
    <source>
        <dbReference type="ARBA" id="ARBA00023295"/>
    </source>
</evidence>
<dbReference type="Pfam" id="PF21365">
    <property type="entry name" value="Glyco_hydro_31_3rd"/>
    <property type="match status" value="1"/>
</dbReference>
<dbReference type="SMART" id="SM00018">
    <property type="entry name" value="PD"/>
    <property type="match status" value="1"/>
</dbReference>
<keyword evidence="3 10" id="KW-0378">Hydrolase</keyword>
<dbReference type="InterPro" id="IPR013780">
    <property type="entry name" value="Glyco_hydro_b"/>
</dbReference>
<dbReference type="Gene3D" id="4.10.110.10">
    <property type="entry name" value="Spasmolytic Protein, domain 1"/>
    <property type="match status" value="1"/>
</dbReference>
<dbReference type="InterPro" id="IPR017853">
    <property type="entry name" value="GH"/>
</dbReference>
<dbReference type="Gene3D" id="3.20.20.80">
    <property type="entry name" value="Glycosidases"/>
    <property type="match status" value="1"/>
</dbReference>
<reference evidence="12 13" key="1">
    <citation type="submission" date="2023-08" db="EMBL/GenBank/DDBJ databases">
        <title>A Necator americanus chromosomal reference genome.</title>
        <authorList>
            <person name="Ilik V."/>
            <person name="Petrzelkova K.J."/>
            <person name="Pardy F."/>
            <person name="Fuh T."/>
            <person name="Niatou-Singa F.S."/>
            <person name="Gouil Q."/>
            <person name="Baker L."/>
            <person name="Ritchie M.E."/>
            <person name="Jex A.R."/>
            <person name="Gazzola D."/>
            <person name="Li H."/>
            <person name="Toshio Fujiwara R."/>
            <person name="Zhan B."/>
            <person name="Aroian R.V."/>
            <person name="Pafco B."/>
            <person name="Schwarz E.M."/>
        </authorList>
    </citation>
    <scope>NUCLEOTIDE SEQUENCE [LARGE SCALE GENOMIC DNA]</scope>
    <source>
        <strain evidence="12 13">Aroian</strain>
        <tissue evidence="12">Whole animal</tissue>
    </source>
</reference>
<dbReference type="InterPro" id="IPR011013">
    <property type="entry name" value="Gal_mutarotase_sf_dom"/>
</dbReference>
<keyword evidence="7 10" id="KW-0326">Glycosidase</keyword>
<comment type="subcellular location">
    <subcellularLocation>
        <location evidence="1">Membrane</location>
    </subcellularLocation>
</comment>
<dbReference type="CDD" id="cd14752">
    <property type="entry name" value="GH31_N"/>
    <property type="match status" value="1"/>
</dbReference>
<dbReference type="PANTHER" id="PTHR22762">
    <property type="entry name" value="ALPHA-GLUCOSIDASE"/>
    <property type="match status" value="1"/>
</dbReference>
<proteinExistence type="inferred from homology"/>
<protein>
    <recommendedName>
        <fullName evidence="8">Maltase</fullName>
    </recommendedName>
</protein>
<dbReference type="Gene3D" id="2.60.40.1760">
    <property type="entry name" value="glycosyl hydrolase (family 31)"/>
    <property type="match status" value="1"/>
</dbReference>
<keyword evidence="13" id="KW-1185">Reference proteome</keyword>
<gene>
    <name evidence="12" type="primary">Necator_chrII.g5526</name>
    <name evidence="12" type="ORF">RB195_017733</name>
</gene>
<evidence type="ECO:0000256" key="5">
    <source>
        <dbReference type="ARBA" id="ARBA00023157"/>
    </source>
</evidence>
<evidence type="ECO:0000313" key="12">
    <source>
        <dbReference type="EMBL" id="KAK6734133.1"/>
    </source>
</evidence>
<dbReference type="EMBL" id="JAVFWL010000002">
    <property type="protein sequence ID" value="KAK6734133.1"/>
    <property type="molecule type" value="Genomic_DNA"/>
</dbReference>
<sequence>MLVRDLAIKLRDLLSPLLLTLFSVRETTVRFDCHPEPGATREACEARGCLWGSPHANGAPWCYMREGIGYTLAETKGPLTILNKNDGPQNPWGEDIRKVHFETSRLGDILNVKIFVPGRYDPPVNLLREPPESTDSLKVKTTTENNVFSFAVYRESTQLPIFDTSIGGMIFSDKFIQLATYLPSDAMYGIGENVHSTLKHDFTNYRTWALFARDEFPISAFFRPINLYGMHPFYLILEKDGKAHGVFILNSNAQEFTTAPGPALIYRTIGGNLDLYFFPGPSPENVIEQYQALIGRPIVPAYWAFGFQLSRYGYKDLEEMIEKVRRNIEVGVPIETTVCDIEYMDRYKDFTIGKGWEELPTYVEELHKKGMRAILIWDPAIQVDYDVFERALQLNARFIEWERKDQVMQCIQDLYPLVADTKIMLGVVWPDRHAAFPDFLDRNTRKWWIEEFIRMYNKVQFDGVWIDMNEPANFGTNEAKPWYFDNPDHPNISTLYCPLEGPDSSWDMPPYQTHGVWLFGNNSFLAQKTLCMLALQANGTQRFYNVKGLFGLHQAEATLPALYAATSKRGVIVSRSTFASAGRYAGHWLGDNAAQWEDLQTSVIGVQEFNLFGIPYVGSDICGFFSSPSEELCLRWHQVGAFHPFMRNHNCKGAPPQDPAEWKSVAEAARKAILFRYKYLPYLYSLHFTVSVKGGTVIRPVFFEFPLDKETHNLGHQFMWGRSMMIVPVLKKGAVNVDAYFPQEEWYFLYSKEYGKLISPGYNTVRASLRSLTPVFVRGGNILPRQDPAMTTAASRKNPFELLIVPRYSQGIGGYADGFLYWDDGESIIQSVVTHNFYEWSFKFYCDMKQATLFIETRRHATNLTIPTLDKLEILGYKYKPDFDSFALNGINVDVEHSLSKDGILEISRKDMIDISTGKTYNLMWTHYFETLKE</sequence>
<evidence type="ECO:0000256" key="1">
    <source>
        <dbReference type="ARBA" id="ARBA00004370"/>
    </source>
</evidence>
<evidence type="ECO:0000313" key="13">
    <source>
        <dbReference type="Proteomes" id="UP001303046"/>
    </source>
</evidence>
<comment type="caution">
    <text evidence="12">The sequence shown here is derived from an EMBL/GenBank/DDBJ whole genome shotgun (WGS) entry which is preliminary data.</text>
</comment>
<organism evidence="12 13">
    <name type="scientific">Necator americanus</name>
    <name type="common">Human hookworm</name>
    <dbReference type="NCBI Taxonomy" id="51031"/>
    <lineage>
        <taxon>Eukaryota</taxon>
        <taxon>Metazoa</taxon>
        <taxon>Ecdysozoa</taxon>
        <taxon>Nematoda</taxon>
        <taxon>Chromadorea</taxon>
        <taxon>Rhabditida</taxon>
        <taxon>Rhabditina</taxon>
        <taxon>Rhabditomorpha</taxon>
        <taxon>Strongyloidea</taxon>
        <taxon>Ancylostomatidae</taxon>
        <taxon>Bunostominae</taxon>
        <taxon>Necator</taxon>
    </lineage>
</organism>
<name>A0ABR1C9H9_NECAM</name>
<dbReference type="Proteomes" id="UP001303046">
    <property type="component" value="Unassembled WGS sequence"/>
</dbReference>
<keyword evidence="6" id="KW-0325">Glycoprotein</keyword>
<dbReference type="InterPro" id="IPR000322">
    <property type="entry name" value="Glyco_hydro_31_TIM"/>
</dbReference>
<evidence type="ECO:0000256" key="10">
    <source>
        <dbReference type="RuleBase" id="RU361185"/>
    </source>
</evidence>
<dbReference type="Gene3D" id="2.60.40.1180">
    <property type="entry name" value="Golgi alpha-mannosidase II"/>
    <property type="match status" value="2"/>
</dbReference>
<dbReference type="PROSITE" id="PS00129">
    <property type="entry name" value="GLYCOSYL_HYDROL_F31_1"/>
    <property type="match status" value="1"/>
</dbReference>